<proteinExistence type="predicted"/>
<accession>A0A1I2G1V2</accession>
<dbReference type="InterPro" id="IPR049708">
    <property type="entry name" value="PP0621-like"/>
</dbReference>
<dbReference type="NCBIfam" id="NF041023">
    <property type="entry name" value="PP0621_fam"/>
    <property type="match status" value="1"/>
</dbReference>
<reference evidence="2" key="1">
    <citation type="submission" date="2016-10" db="EMBL/GenBank/DDBJ databases">
        <authorList>
            <person name="Varghese N."/>
            <person name="Submissions S."/>
        </authorList>
    </citation>
    <scope>NUCLEOTIDE SEQUENCE [LARGE SCALE GENOMIC DNA]</scope>
    <source>
        <strain evidence="2">DSM 27981</strain>
    </source>
</reference>
<keyword evidence="2" id="KW-1185">Reference proteome</keyword>
<sequence>MKYLLLTVILMVAWGIWRNHQRRTEAPPAPHRPPPAALPMVQMVPCAHCGMHVPQSEAVQRDGHSYCSAAHAQRGPA</sequence>
<dbReference type="RefSeq" id="WP_092940590.1">
    <property type="nucleotide sequence ID" value="NZ_FONX01000013.1"/>
</dbReference>
<dbReference type="EMBL" id="FONX01000013">
    <property type="protein sequence ID" value="SFF11522.1"/>
    <property type="molecule type" value="Genomic_DNA"/>
</dbReference>
<name>A0A1I2G1V2_9BURK</name>
<organism evidence="1 2">
    <name type="scientific">Paracidovorax wautersii</name>
    <dbReference type="NCBI Taxonomy" id="1177982"/>
    <lineage>
        <taxon>Bacteria</taxon>
        <taxon>Pseudomonadati</taxon>
        <taxon>Pseudomonadota</taxon>
        <taxon>Betaproteobacteria</taxon>
        <taxon>Burkholderiales</taxon>
        <taxon>Comamonadaceae</taxon>
        <taxon>Paracidovorax</taxon>
    </lineage>
</organism>
<protein>
    <submittedName>
        <fullName evidence="1">Uncharacterized protein</fullName>
    </submittedName>
</protein>
<dbReference type="STRING" id="1177982.SAMN04489711_11325"/>
<dbReference type="Gene3D" id="2.30.170.10">
    <property type="match status" value="1"/>
</dbReference>
<gene>
    <name evidence="1" type="ORF">SAMN04489711_11325</name>
</gene>
<dbReference type="OrthoDB" id="9814432at2"/>
<dbReference type="Proteomes" id="UP000199119">
    <property type="component" value="Unassembled WGS sequence"/>
</dbReference>
<evidence type="ECO:0000313" key="2">
    <source>
        <dbReference type="Proteomes" id="UP000199119"/>
    </source>
</evidence>
<dbReference type="AlphaFoldDB" id="A0A1I2G1V2"/>
<evidence type="ECO:0000313" key="1">
    <source>
        <dbReference type="EMBL" id="SFF11522.1"/>
    </source>
</evidence>